<feature type="domain" description="HTH tetR-type" evidence="5">
    <location>
        <begin position="12"/>
        <end position="72"/>
    </location>
</feature>
<keyword evidence="2 4" id="KW-0238">DNA-binding</keyword>
<dbReference type="PANTHER" id="PTHR30055">
    <property type="entry name" value="HTH-TYPE TRANSCRIPTIONAL REGULATOR RUTR"/>
    <property type="match status" value="1"/>
</dbReference>
<evidence type="ECO:0000259" key="5">
    <source>
        <dbReference type="PROSITE" id="PS50977"/>
    </source>
</evidence>
<dbReference type="Pfam" id="PF00440">
    <property type="entry name" value="TetR_N"/>
    <property type="match status" value="1"/>
</dbReference>
<dbReference type="InterPro" id="IPR009057">
    <property type="entry name" value="Homeodomain-like_sf"/>
</dbReference>
<dbReference type="Gene3D" id="1.10.357.10">
    <property type="entry name" value="Tetracycline Repressor, domain 2"/>
    <property type="match status" value="1"/>
</dbReference>
<keyword evidence="3" id="KW-0804">Transcription</keyword>
<dbReference type="GO" id="GO:0000976">
    <property type="term" value="F:transcription cis-regulatory region binding"/>
    <property type="evidence" value="ECO:0007669"/>
    <property type="project" value="TreeGrafter"/>
</dbReference>
<evidence type="ECO:0000256" key="1">
    <source>
        <dbReference type="ARBA" id="ARBA00023015"/>
    </source>
</evidence>
<dbReference type="FunFam" id="1.10.10.60:FF:000141">
    <property type="entry name" value="TetR family transcriptional regulator"/>
    <property type="match status" value="1"/>
</dbReference>
<evidence type="ECO:0000256" key="3">
    <source>
        <dbReference type="ARBA" id="ARBA00023163"/>
    </source>
</evidence>
<feature type="DNA-binding region" description="H-T-H motif" evidence="4">
    <location>
        <begin position="35"/>
        <end position="54"/>
    </location>
</feature>
<sequence>MAVAARRRLTGKQREEQLLDVAEDLFTERGYEGVSVEDIARAAGVSRPVVYQHHGSQEGIFVACVRRARHEFEDTLVTAIATAGGDMDELITAGGRVFLELVANDPRRWALLFTSSSGLGGDMAEQLIKLRRQTIERIADVASPYPVGLDRPSLLAAAHVISGIGEQLGHWWLAHPEEELDHVLRMYVAAVGGAVRGLLAVYEDVNRP</sequence>
<dbReference type="PRINTS" id="PR00455">
    <property type="entry name" value="HTHTETR"/>
</dbReference>
<evidence type="ECO:0000256" key="2">
    <source>
        <dbReference type="ARBA" id="ARBA00023125"/>
    </source>
</evidence>
<dbReference type="GO" id="GO:0045892">
    <property type="term" value="P:negative regulation of DNA-templated transcription"/>
    <property type="evidence" value="ECO:0007669"/>
    <property type="project" value="UniProtKB-ARBA"/>
</dbReference>
<dbReference type="SUPFAM" id="SSF46689">
    <property type="entry name" value="Homeodomain-like"/>
    <property type="match status" value="1"/>
</dbReference>
<dbReference type="InterPro" id="IPR050109">
    <property type="entry name" value="HTH-type_TetR-like_transc_reg"/>
</dbReference>
<dbReference type="InterPro" id="IPR001647">
    <property type="entry name" value="HTH_TetR"/>
</dbReference>
<dbReference type="PANTHER" id="PTHR30055:SF146">
    <property type="entry name" value="HTH-TYPE TRANSCRIPTIONAL DUAL REGULATOR CECR"/>
    <property type="match status" value="1"/>
</dbReference>
<evidence type="ECO:0000256" key="4">
    <source>
        <dbReference type="PROSITE-ProRule" id="PRU00335"/>
    </source>
</evidence>
<protein>
    <submittedName>
        <fullName evidence="6">TetR/AcrR family transcriptional regulator</fullName>
    </submittedName>
</protein>
<dbReference type="GO" id="GO:0003700">
    <property type="term" value="F:DNA-binding transcription factor activity"/>
    <property type="evidence" value="ECO:0007669"/>
    <property type="project" value="TreeGrafter"/>
</dbReference>
<accession>A0AAU1ZWR6</accession>
<name>A0AAU1ZWR6_9ACTN</name>
<evidence type="ECO:0000313" key="6">
    <source>
        <dbReference type="EMBL" id="WTT15517.1"/>
    </source>
</evidence>
<proteinExistence type="predicted"/>
<gene>
    <name evidence="6" type="ORF">OHA22_08285</name>
</gene>
<dbReference type="AlphaFoldDB" id="A0AAU1ZWR6"/>
<dbReference type="EMBL" id="CP108222">
    <property type="protein sequence ID" value="WTT15517.1"/>
    <property type="molecule type" value="Genomic_DNA"/>
</dbReference>
<dbReference type="PROSITE" id="PS50977">
    <property type="entry name" value="HTH_TETR_2"/>
    <property type="match status" value="1"/>
</dbReference>
<reference evidence="6" key="1">
    <citation type="submission" date="2022-10" db="EMBL/GenBank/DDBJ databases">
        <title>The complete genomes of actinobacterial strains from the NBC collection.</title>
        <authorList>
            <person name="Joergensen T.S."/>
            <person name="Alvarez Arevalo M."/>
            <person name="Sterndorff E.B."/>
            <person name="Faurdal D."/>
            <person name="Vuksanovic O."/>
            <person name="Mourched A.-S."/>
            <person name="Charusanti P."/>
            <person name="Shaw S."/>
            <person name="Blin K."/>
            <person name="Weber T."/>
        </authorList>
    </citation>
    <scope>NUCLEOTIDE SEQUENCE</scope>
    <source>
        <strain evidence="6">NBC_00093</strain>
    </source>
</reference>
<organism evidence="6">
    <name type="scientific">Streptomyces sp. NBC_00093</name>
    <dbReference type="NCBI Taxonomy" id="2975649"/>
    <lineage>
        <taxon>Bacteria</taxon>
        <taxon>Bacillati</taxon>
        <taxon>Actinomycetota</taxon>
        <taxon>Actinomycetes</taxon>
        <taxon>Kitasatosporales</taxon>
        <taxon>Streptomycetaceae</taxon>
        <taxon>Streptomyces</taxon>
    </lineage>
</organism>
<keyword evidence="1" id="KW-0805">Transcription regulation</keyword>